<comment type="caution">
    <text evidence="9">The sequence shown here is derived from an EMBL/GenBank/DDBJ whole genome shotgun (WGS) entry which is preliminary data.</text>
</comment>
<keyword evidence="3 7" id="KW-1133">Transmembrane helix</keyword>
<dbReference type="GeneID" id="85439317"/>
<evidence type="ECO:0000256" key="3">
    <source>
        <dbReference type="ARBA" id="ARBA00022989"/>
    </source>
</evidence>
<evidence type="ECO:0000256" key="1">
    <source>
        <dbReference type="ARBA" id="ARBA00004141"/>
    </source>
</evidence>
<dbReference type="Pfam" id="PF20684">
    <property type="entry name" value="Fung_rhodopsin"/>
    <property type="match status" value="1"/>
</dbReference>
<evidence type="ECO:0000256" key="4">
    <source>
        <dbReference type="ARBA" id="ARBA00023136"/>
    </source>
</evidence>
<feature type="transmembrane region" description="Helical" evidence="7">
    <location>
        <begin position="169"/>
        <end position="191"/>
    </location>
</feature>
<dbReference type="RefSeq" id="XP_060412490.1">
    <property type="nucleotide sequence ID" value="XM_060555077.1"/>
</dbReference>
<keyword evidence="2 7" id="KW-0812">Transmembrane</keyword>
<reference evidence="9" key="1">
    <citation type="submission" date="2021-06" db="EMBL/GenBank/DDBJ databases">
        <title>Comparative genomics, transcriptomics and evolutionary studies reveal genomic signatures of adaptation to plant cell wall in hemibiotrophic fungi.</title>
        <authorList>
            <consortium name="DOE Joint Genome Institute"/>
            <person name="Baroncelli R."/>
            <person name="Diaz J.F."/>
            <person name="Benocci T."/>
            <person name="Peng M."/>
            <person name="Battaglia E."/>
            <person name="Haridas S."/>
            <person name="Andreopoulos W."/>
            <person name="Labutti K."/>
            <person name="Pangilinan J."/>
            <person name="Floch G.L."/>
            <person name="Makela M.R."/>
            <person name="Henrissat B."/>
            <person name="Grigoriev I.V."/>
            <person name="Crouch J.A."/>
            <person name="De Vries R.P."/>
            <person name="Sukno S.A."/>
            <person name="Thon M.R."/>
        </authorList>
    </citation>
    <scope>NUCLEOTIDE SEQUENCE</scope>
    <source>
        <strain evidence="9">CBS 125086</strain>
    </source>
</reference>
<evidence type="ECO:0000256" key="5">
    <source>
        <dbReference type="ARBA" id="ARBA00038359"/>
    </source>
</evidence>
<evidence type="ECO:0000259" key="8">
    <source>
        <dbReference type="Pfam" id="PF20684"/>
    </source>
</evidence>
<evidence type="ECO:0000313" key="10">
    <source>
        <dbReference type="Proteomes" id="UP001230504"/>
    </source>
</evidence>
<evidence type="ECO:0000256" key="2">
    <source>
        <dbReference type="ARBA" id="ARBA00022692"/>
    </source>
</evidence>
<feature type="transmembrane region" description="Helical" evidence="7">
    <location>
        <begin position="120"/>
        <end position="141"/>
    </location>
</feature>
<evidence type="ECO:0000256" key="7">
    <source>
        <dbReference type="SAM" id="Phobius"/>
    </source>
</evidence>
<dbReference type="InterPro" id="IPR049326">
    <property type="entry name" value="Rhodopsin_dom_fungi"/>
</dbReference>
<dbReference type="Proteomes" id="UP001230504">
    <property type="component" value="Unassembled WGS sequence"/>
</dbReference>
<dbReference type="EMBL" id="JAHLJV010000044">
    <property type="protein sequence ID" value="KAK1585466.1"/>
    <property type="molecule type" value="Genomic_DNA"/>
</dbReference>
<organism evidence="9 10">
    <name type="scientific">Colletotrichum navitas</name>
    <dbReference type="NCBI Taxonomy" id="681940"/>
    <lineage>
        <taxon>Eukaryota</taxon>
        <taxon>Fungi</taxon>
        <taxon>Dikarya</taxon>
        <taxon>Ascomycota</taxon>
        <taxon>Pezizomycotina</taxon>
        <taxon>Sordariomycetes</taxon>
        <taxon>Hypocreomycetidae</taxon>
        <taxon>Glomerellales</taxon>
        <taxon>Glomerellaceae</taxon>
        <taxon>Colletotrichum</taxon>
        <taxon>Colletotrichum graminicola species complex</taxon>
    </lineage>
</organism>
<feature type="compositionally biased region" description="Basic and acidic residues" evidence="6">
    <location>
        <begin position="363"/>
        <end position="373"/>
    </location>
</feature>
<feature type="transmembrane region" description="Helical" evidence="7">
    <location>
        <begin position="42"/>
        <end position="65"/>
    </location>
</feature>
<name>A0AAD8PWM3_9PEZI</name>
<comment type="subcellular location">
    <subcellularLocation>
        <location evidence="1">Membrane</location>
        <topology evidence="1">Multi-pass membrane protein</topology>
    </subcellularLocation>
</comment>
<dbReference type="GO" id="GO:0016020">
    <property type="term" value="C:membrane"/>
    <property type="evidence" value="ECO:0007669"/>
    <property type="project" value="UniProtKB-SubCell"/>
</dbReference>
<evidence type="ECO:0000256" key="6">
    <source>
        <dbReference type="SAM" id="MobiDB-lite"/>
    </source>
</evidence>
<evidence type="ECO:0000313" key="9">
    <source>
        <dbReference type="EMBL" id="KAK1585466.1"/>
    </source>
</evidence>
<keyword evidence="4 7" id="KW-0472">Membrane</keyword>
<keyword evidence="10" id="KW-1185">Reference proteome</keyword>
<feature type="transmembrane region" description="Helical" evidence="7">
    <location>
        <begin position="12"/>
        <end position="30"/>
    </location>
</feature>
<dbReference type="PANTHER" id="PTHR33048">
    <property type="entry name" value="PTH11-LIKE INTEGRAL MEMBRANE PROTEIN (AFU_ORTHOLOGUE AFUA_5G11245)"/>
    <property type="match status" value="1"/>
</dbReference>
<sequence length="392" mass="44289">MTENRGPELLAVNVVFVSAAILATALRCFVRAGLVRAFGVDDWLMVLAMAFFACYSAFSISGVTYGTGRHHKDINKEDIPKALERWWWCYLFYCMSMVISKMSIAYFLMRITTQKVHKWIVYVAMLLTVISGIIFFFVTLFQCQPVSFFWNKDQAGSCINVDIVIGLAYAYSASSVLSDFTFAILPAFIVWNLQVPTRTKFALIPLLMMGCVASSAVVVRFGYLMRIKDPDFLWATLDVAIWSSIEQGLAITAGSLATLRPLLKVIGYKLGWSTKSYPIRVTEDIPRRPSAFAAMNDDDIRSPTATHKDVYDMSYFPCTCCGTPACQKKQQSQSSRRRRKSMAFSMKTTNKTKKISNSSEEDLNTRRSTRDGWNDNEQVVPKSFVTPDEHNK</sequence>
<dbReference type="PANTHER" id="PTHR33048:SF96">
    <property type="entry name" value="INTEGRAL MEMBRANE PROTEIN"/>
    <property type="match status" value="1"/>
</dbReference>
<feature type="region of interest" description="Disordered" evidence="6">
    <location>
        <begin position="325"/>
        <end position="392"/>
    </location>
</feature>
<feature type="transmembrane region" description="Helical" evidence="7">
    <location>
        <begin position="203"/>
        <end position="223"/>
    </location>
</feature>
<feature type="domain" description="Rhodopsin" evidence="8">
    <location>
        <begin position="26"/>
        <end position="264"/>
    </location>
</feature>
<proteinExistence type="inferred from homology"/>
<dbReference type="InterPro" id="IPR052337">
    <property type="entry name" value="SAT4-like"/>
</dbReference>
<feature type="transmembrane region" description="Helical" evidence="7">
    <location>
        <begin position="85"/>
        <end position="108"/>
    </location>
</feature>
<protein>
    <recommendedName>
        <fullName evidence="8">Rhodopsin domain-containing protein</fullName>
    </recommendedName>
</protein>
<comment type="similarity">
    <text evidence="5">Belongs to the SAT4 family.</text>
</comment>
<accession>A0AAD8PWM3</accession>
<dbReference type="AlphaFoldDB" id="A0AAD8PWM3"/>
<gene>
    <name evidence="9" type="ORF">LY79DRAFT_518906</name>
</gene>